<dbReference type="SUPFAM" id="SSF55781">
    <property type="entry name" value="GAF domain-like"/>
    <property type="match status" value="1"/>
</dbReference>
<dbReference type="RefSeq" id="WP_377433741.1">
    <property type="nucleotide sequence ID" value="NZ_JBHSPR010000089.1"/>
</dbReference>
<dbReference type="CDD" id="cd16917">
    <property type="entry name" value="HATPase_UhpB-NarQ-NarX-like"/>
    <property type="match status" value="1"/>
</dbReference>
<evidence type="ECO:0000256" key="1">
    <source>
        <dbReference type="ARBA" id="ARBA00022679"/>
    </source>
</evidence>
<dbReference type="SMART" id="SM00387">
    <property type="entry name" value="HATPase_c"/>
    <property type="match status" value="1"/>
</dbReference>
<dbReference type="InterPro" id="IPR003594">
    <property type="entry name" value="HATPase_dom"/>
</dbReference>
<dbReference type="GO" id="GO:0016301">
    <property type="term" value="F:kinase activity"/>
    <property type="evidence" value="ECO:0007669"/>
    <property type="project" value="UniProtKB-KW"/>
</dbReference>
<dbReference type="PANTHER" id="PTHR24421">
    <property type="entry name" value="NITRATE/NITRITE SENSOR PROTEIN NARX-RELATED"/>
    <property type="match status" value="1"/>
</dbReference>
<evidence type="ECO:0000256" key="2">
    <source>
        <dbReference type="ARBA" id="ARBA00022777"/>
    </source>
</evidence>
<name>A0ABW1KP96_9ACTN</name>
<evidence type="ECO:0000313" key="6">
    <source>
        <dbReference type="EMBL" id="MFC6023440.1"/>
    </source>
</evidence>
<keyword evidence="2 6" id="KW-0418">Kinase</keyword>
<dbReference type="SMART" id="SM00091">
    <property type="entry name" value="PAS"/>
    <property type="match status" value="1"/>
</dbReference>
<dbReference type="Gene3D" id="3.30.450.40">
    <property type="match status" value="1"/>
</dbReference>
<protein>
    <submittedName>
        <fullName evidence="6">Histidine kinase</fullName>
    </submittedName>
</protein>
<dbReference type="Pfam" id="PF07730">
    <property type="entry name" value="HisKA_3"/>
    <property type="match status" value="1"/>
</dbReference>
<evidence type="ECO:0000256" key="4">
    <source>
        <dbReference type="SAM" id="MobiDB-lite"/>
    </source>
</evidence>
<feature type="region of interest" description="Disordered" evidence="4">
    <location>
        <begin position="71"/>
        <end position="99"/>
    </location>
</feature>
<dbReference type="Proteomes" id="UP001596203">
    <property type="component" value="Unassembled WGS sequence"/>
</dbReference>
<sequence>MTTTSPPEGTAAVVAGQEFALLQAIGQVASGGLAVLDERHRVLWLNPAAAVMFGESASALRGRPWPWQLTTIEDSTPGRPERVPGREPGPDDASVSLDGPGGRRLLQYRAAWVDVGGTRRVVVSITDVTEARRQQRRLAAVARAASSVADAGRLSATLDALARAVFESTGLAAVQILTLHGEERELRMMGEAGFFNVENFSEKLAECRRRGAELKMLEAAVRCAPIVVLHRKPDIMRDPAWEPLHEIMGAVDWDSFVSMPLSARDLCVGVLNAFFTPGEDPGPAELEFLAAIADQAAMAVDYAGLLAASRDEVRREERQRLARDLHDSVVQRVFSMRMQSTALRARINQRAPAVVTDLGPIADELITLSKTALADLRDLIFELRPAELVDVGLLEVLRVHVISTEARTGMRIMIELPDSLEEVPAEAQEDLYRIVQEALHNVVKHAQASTAWVRLQVTGPLHDRLDIEVRDDGSGDGRHGNHTLGLGLVSMKERAERWGGSLEAGRLSSGGFQVRAVFPRLLAAGAPGADDHDPRSRFERA</sequence>
<feature type="domain" description="Histidine kinase" evidence="5">
    <location>
        <begin position="320"/>
        <end position="522"/>
    </location>
</feature>
<comment type="caution">
    <text evidence="6">The sequence shown here is derived from an EMBL/GenBank/DDBJ whole genome shotgun (WGS) entry which is preliminary data.</text>
</comment>
<dbReference type="SMART" id="SM00065">
    <property type="entry name" value="GAF"/>
    <property type="match status" value="1"/>
</dbReference>
<dbReference type="InterPro" id="IPR013656">
    <property type="entry name" value="PAS_4"/>
</dbReference>
<dbReference type="InterPro" id="IPR003018">
    <property type="entry name" value="GAF"/>
</dbReference>
<keyword evidence="7" id="KW-1185">Reference proteome</keyword>
<keyword evidence="1" id="KW-0808">Transferase</keyword>
<gene>
    <name evidence="6" type="ORF">ACFP2T_45705</name>
</gene>
<evidence type="ECO:0000313" key="7">
    <source>
        <dbReference type="Proteomes" id="UP001596203"/>
    </source>
</evidence>
<organism evidence="6 7">
    <name type="scientific">Plantactinospora solaniradicis</name>
    <dbReference type="NCBI Taxonomy" id="1723736"/>
    <lineage>
        <taxon>Bacteria</taxon>
        <taxon>Bacillati</taxon>
        <taxon>Actinomycetota</taxon>
        <taxon>Actinomycetes</taxon>
        <taxon>Micromonosporales</taxon>
        <taxon>Micromonosporaceae</taxon>
        <taxon>Plantactinospora</taxon>
    </lineage>
</organism>
<dbReference type="Gene3D" id="1.20.5.1930">
    <property type="match status" value="1"/>
</dbReference>
<dbReference type="InterPro" id="IPR050482">
    <property type="entry name" value="Sensor_HK_TwoCompSys"/>
</dbReference>
<reference evidence="7" key="1">
    <citation type="journal article" date="2019" name="Int. J. Syst. Evol. Microbiol.">
        <title>The Global Catalogue of Microorganisms (GCM) 10K type strain sequencing project: providing services to taxonomists for standard genome sequencing and annotation.</title>
        <authorList>
            <consortium name="The Broad Institute Genomics Platform"/>
            <consortium name="The Broad Institute Genome Sequencing Center for Infectious Disease"/>
            <person name="Wu L."/>
            <person name="Ma J."/>
        </authorList>
    </citation>
    <scope>NUCLEOTIDE SEQUENCE [LARGE SCALE GENOMIC DNA]</scope>
    <source>
        <strain evidence="7">ZS-35-S2</strain>
    </source>
</reference>
<dbReference type="InterPro" id="IPR011712">
    <property type="entry name" value="Sig_transdc_His_kin_sub3_dim/P"/>
</dbReference>
<dbReference type="Gene3D" id="3.30.565.10">
    <property type="entry name" value="Histidine kinase-like ATPase, C-terminal domain"/>
    <property type="match status" value="1"/>
</dbReference>
<accession>A0ABW1KP96</accession>
<evidence type="ECO:0000259" key="5">
    <source>
        <dbReference type="PROSITE" id="PS50109"/>
    </source>
</evidence>
<dbReference type="InterPro" id="IPR029016">
    <property type="entry name" value="GAF-like_dom_sf"/>
</dbReference>
<dbReference type="PROSITE" id="PS50109">
    <property type="entry name" value="HIS_KIN"/>
    <property type="match status" value="1"/>
</dbReference>
<dbReference type="Pfam" id="PF13185">
    <property type="entry name" value="GAF_2"/>
    <property type="match status" value="1"/>
</dbReference>
<dbReference type="Pfam" id="PF08448">
    <property type="entry name" value="PAS_4"/>
    <property type="match status" value="1"/>
</dbReference>
<dbReference type="InterPro" id="IPR000014">
    <property type="entry name" value="PAS"/>
</dbReference>
<dbReference type="SUPFAM" id="SSF55874">
    <property type="entry name" value="ATPase domain of HSP90 chaperone/DNA topoisomerase II/histidine kinase"/>
    <property type="match status" value="1"/>
</dbReference>
<dbReference type="Pfam" id="PF02518">
    <property type="entry name" value="HATPase_c"/>
    <property type="match status" value="1"/>
</dbReference>
<feature type="compositionally biased region" description="Basic and acidic residues" evidence="4">
    <location>
        <begin position="79"/>
        <end position="89"/>
    </location>
</feature>
<dbReference type="InterPro" id="IPR036890">
    <property type="entry name" value="HATPase_C_sf"/>
</dbReference>
<evidence type="ECO:0000256" key="3">
    <source>
        <dbReference type="ARBA" id="ARBA00023012"/>
    </source>
</evidence>
<dbReference type="InterPro" id="IPR035965">
    <property type="entry name" value="PAS-like_dom_sf"/>
</dbReference>
<dbReference type="InterPro" id="IPR005467">
    <property type="entry name" value="His_kinase_dom"/>
</dbReference>
<dbReference type="Gene3D" id="3.30.450.20">
    <property type="entry name" value="PAS domain"/>
    <property type="match status" value="1"/>
</dbReference>
<proteinExistence type="predicted"/>
<dbReference type="SUPFAM" id="SSF55785">
    <property type="entry name" value="PYP-like sensor domain (PAS domain)"/>
    <property type="match status" value="1"/>
</dbReference>
<keyword evidence="3" id="KW-0902">Two-component regulatory system</keyword>
<dbReference type="EMBL" id="JBHSPR010000089">
    <property type="protein sequence ID" value="MFC6023440.1"/>
    <property type="molecule type" value="Genomic_DNA"/>
</dbReference>